<feature type="compositionally biased region" description="Pro residues" evidence="2">
    <location>
        <begin position="309"/>
        <end position="321"/>
    </location>
</feature>
<feature type="region of interest" description="Disordered" evidence="2">
    <location>
        <begin position="235"/>
        <end position="262"/>
    </location>
</feature>
<reference evidence="3 4" key="1">
    <citation type="journal article" date="2016" name="Sci. Rep.">
        <title>Insights into Adaptations to a Near-Obligate Nematode Endoparasitic Lifestyle from the Finished Genome of Drechmeria coniospora.</title>
        <authorList>
            <person name="Zhang L."/>
            <person name="Zhou Z."/>
            <person name="Guo Q."/>
            <person name="Fokkens L."/>
            <person name="Miskei M."/>
            <person name="Pocsi I."/>
            <person name="Zhang W."/>
            <person name="Chen M."/>
            <person name="Wang L."/>
            <person name="Sun Y."/>
            <person name="Donzelli B.G."/>
            <person name="Gibson D.M."/>
            <person name="Nelson D.R."/>
            <person name="Luo J.G."/>
            <person name="Rep M."/>
            <person name="Liu H."/>
            <person name="Yang S."/>
            <person name="Wang J."/>
            <person name="Krasnoff S.B."/>
            <person name="Xu Y."/>
            <person name="Molnar I."/>
            <person name="Lin M."/>
        </authorList>
    </citation>
    <scope>NUCLEOTIDE SEQUENCE [LARGE SCALE GENOMIC DNA]</scope>
    <source>
        <strain evidence="3 4">ARSEF 6962</strain>
    </source>
</reference>
<feature type="coiled-coil region" evidence="1">
    <location>
        <begin position="551"/>
        <end position="606"/>
    </location>
</feature>
<dbReference type="AlphaFoldDB" id="A0A151GLD2"/>
<keyword evidence="1" id="KW-0175">Coiled coil</keyword>
<feature type="compositionally biased region" description="Basic and acidic residues" evidence="2">
    <location>
        <begin position="661"/>
        <end position="677"/>
    </location>
</feature>
<dbReference type="InParanoid" id="A0A151GLD2"/>
<accession>A0A151GLD2</accession>
<organism evidence="3 4">
    <name type="scientific">Drechmeria coniospora</name>
    <name type="common">Nematophagous fungus</name>
    <name type="synonym">Meria coniospora</name>
    <dbReference type="NCBI Taxonomy" id="98403"/>
    <lineage>
        <taxon>Eukaryota</taxon>
        <taxon>Fungi</taxon>
        <taxon>Dikarya</taxon>
        <taxon>Ascomycota</taxon>
        <taxon>Pezizomycotina</taxon>
        <taxon>Sordariomycetes</taxon>
        <taxon>Hypocreomycetidae</taxon>
        <taxon>Hypocreales</taxon>
        <taxon>Ophiocordycipitaceae</taxon>
        <taxon>Drechmeria</taxon>
    </lineage>
</organism>
<feature type="region of interest" description="Disordered" evidence="2">
    <location>
        <begin position="613"/>
        <end position="705"/>
    </location>
</feature>
<feature type="region of interest" description="Disordered" evidence="2">
    <location>
        <begin position="305"/>
        <end position="464"/>
    </location>
</feature>
<evidence type="ECO:0000313" key="4">
    <source>
        <dbReference type="Proteomes" id="UP000076580"/>
    </source>
</evidence>
<feature type="compositionally biased region" description="Polar residues" evidence="2">
    <location>
        <begin position="751"/>
        <end position="768"/>
    </location>
</feature>
<dbReference type="Proteomes" id="UP000076580">
    <property type="component" value="Chromosome 02"/>
</dbReference>
<feature type="compositionally biased region" description="Polar residues" evidence="2">
    <location>
        <begin position="66"/>
        <end position="83"/>
    </location>
</feature>
<dbReference type="GeneID" id="63717554"/>
<feature type="compositionally biased region" description="Pro residues" evidence="2">
    <location>
        <begin position="403"/>
        <end position="413"/>
    </location>
</feature>
<gene>
    <name evidence="3" type="ORF">DCS_04911</name>
</gene>
<name>A0A151GLD2_DRECN</name>
<feature type="compositionally biased region" description="Low complexity" evidence="2">
    <location>
        <begin position="92"/>
        <end position="108"/>
    </location>
</feature>
<feature type="compositionally biased region" description="Basic and acidic residues" evidence="2">
    <location>
        <begin position="110"/>
        <end position="119"/>
    </location>
</feature>
<protein>
    <submittedName>
        <fullName evidence="3">Uncharacterized protein</fullName>
    </submittedName>
</protein>
<evidence type="ECO:0000256" key="1">
    <source>
        <dbReference type="SAM" id="Coils"/>
    </source>
</evidence>
<feature type="region of interest" description="Disordered" evidence="2">
    <location>
        <begin position="732"/>
        <end position="825"/>
    </location>
</feature>
<evidence type="ECO:0000256" key="2">
    <source>
        <dbReference type="SAM" id="MobiDB-lite"/>
    </source>
</evidence>
<keyword evidence="4" id="KW-1185">Reference proteome</keyword>
<proteinExistence type="predicted"/>
<feature type="compositionally biased region" description="Basic and acidic residues" evidence="2">
    <location>
        <begin position="235"/>
        <end position="260"/>
    </location>
</feature>
<comment type="caution">
    <text evidence="3">The sequence shown here is derived from an EMBL/GenBank/DDBJ whole genome shotgun (WGS) entry which is preliminary data.</text>
</comment>
<dbReference type="RefSeq" id="XP_040657250.1">
    <property type="nucleotide sequence ID" value="XM_040802217.1"/>
</dbReference>
<feature type="compositionally biased region" description="Basic and acidic residues" evidence="2">
    <location>
        <begin position="613"/>
        <end position="625"/>
    </location>
</feature>
<feature type="compositionally biased region" description="Low complexity" evidence="2">
    <location>
        <begin position="160"/>
        <end position="181"/>
    </location>
</feature>
<feature type="region of interest" description="Disordered" evidence="2">
    <location>
        <begin position="65"/>
        <end position="192"/>
    </location>
</feature>
<dbReference type="EMBL" id="LAYC01000002">
    <property type="protein sequence ID" value="KYK57898.1"/>
    <property type="molecule type" value="Genomic_DNA"/>
</dbReference>
<sequence>MTFPSITSRIRITLPIPALPASALAPQPPVFHAFPATTFHPPSPPWLPPPSPVWLLGTSLARTLFSRPSTDHQPPLSSRSHLASSPGPADAPSLHLPPIRRLLPPLSHASDVRSNLDRRPPRRLVPPSIAGSHDGHDKPSSPKQRQQSSVLIRRPPRTPSPSSCSESESPSSSSSEATLTRRSSRFEATTASSDLPRALPITATSRPRTRTAASVVGLEASLFELQPPHELYRTDDPDLVSADRTRPRLDDTCDRRDRHGPYPAVRITRNTHSAILYALEEALRHPLPFTPDVVEESADMADLVTSAPPLAPGSPGMPSPRRPTAGPAPTGSPSGIRSPRMIMQERAAREARQRAEAEKLAAERSRAEQEARLLEEARQKSAKRRSSGPAAQAAAQASTRPQDPQPPSRPPAEPQAQRTKGPSQRPAQVAVPLPQPPLPQQTHQPGSAAQGGGTAPQPDVTKTRNSFPHAFERWETLSAHWEGLTSYWIRKLEQNKDDVNRDPVSQQLARQVTDLSAAGANLFHAVVELQRLRASSERKFQRWFFETRAELERAREMNAMLESAIQKERRDRADAIRDALDQEQGASKVQKQIAEMRKELSISKEEARRAWEELGRREQEERDRTYSLQTGQPTIVGGVQVVPMTQGVPGRQGTTATTTSRDGHRQEYGQDRPEHRQPQSAPRIAAGYVPSPSAAHAGSRARSEGGYSEGEYVIDAQGSFIRDVHGNKIPFAAPPSTCSGSDTEADEYGTPATTNPSGGHEPPSTSAVEGQWAGAYEHPQDYTGQGYAAPGWETVPRHHHPTRLSDVIEEDDERSRTSASQISRA</sequence>
<evidence type="ECO:0000313" key="3">
    <source>
        <dbReference type="EMBL" id="KYK57898.1"/>
    </source>
</evidence>
<feature type="compositionally biased region" description="Basic and acidic residues" evidence="2">
    <location>
        <begin position="346"/>
        <end position="379"/>
    </location>
</feature>
<feature type="compositionally biased region" description="Low complexity" evidence="2">
    <location>
        <begin position="390"/>
        <end position="402"/>
    </location>
</feature>
<dbReference type="STRING" id="98403.A0A151GLD2"/>